<dbReference type="EMBL" id="LXQA010005764">
    <property type="protein sequence ID" value="MCH83794.1"/>
    <property type="molecule type" value="Genomic_DNA"/>
</dbReference>
<protein>
    <submittedName>
        <fullName evidence="1">Uncharacterized protein</fullName>
    </submittedName>
</protein>
<reference evidence="1 2" key="1">
    <citation type="journal article" date="2018" name="Front. Plant Sci.">
        <title>Red Clover (Trifolium pratense) and Zigzag Clover (T. medium) - A Picture of Genomic Similarities and Differences.</title>
        <authorList>
            <person name="Dluhosova J."/>
            <person name="Istvanek J."/>
            <person name="Nedelnik J."/>
            <person name="Repkova J."/>
        </authorList>
    </citation>
    <scope>NUCLEOTIDE SEQUENCE [LARGE SCALE GENOMIC DNA]</scope>
    <source>
        <strain evidence="2">cv. 10/8</strain>
        <tissue evidence="1">Leaf</tissue>
    </source>
</reference>
<keyword evidence="2" id="KW-1185">Reference proteome</keyword>
<comment type="caution">
    <text evidence="1">The sequence shown here is derived from an EMBL/GenBank/DDBJ whole genome shotgun (WGS) entry which is preliminary data.</text>
</comment>
<gene>
    <name evidence="1" type="ORF">A2U01_0004620</name>
</gene>
<organism evidence="1 2">
    <name type="scientific">Trifolium medium</name>
    <dbReference type="NCBI Taxonomy" id="97028"/>
    <lineage>
        <taxon>Eukaryota</taxon>
        <taxon>Viridiplantae</taxon>
        <taxon>Streptophyta</taxon>
        <taxon>Embryophyta</taxon>
        <taxon>Tracheophyta</taxon>
        <taxon>Spermatophyta</taxon>
        <taxon>Magnoliopsida</taxon>
        <taxon>eudicotyledons</taxon>
        <taxon>Gunneridae</taxon>
        <taxon>Pentapetalae</taxon>
        <taxon>rosids</taxon>
        <taxon>fabids</taxon>
        <taxon>Fabales</taxon>
        <taxon>Fabaceae</taxon>
        <taxon>Papilionoideae</taxon>
        <taxon>50 kb inversion clade</taxon>
        <taxon>NPAAA clade</taxon>
        <taxon>Hologalegina</taxon>
        <taxon>IRL clade</taxon>
        <taxon>Trifolieae</taxon>
        <taxon>Trifolium</taxon>
    </lineage>
</organism>
<feature type="non-terminal residue" evidence="1">
    <location>
        <position position="1"/>
    </location>
</feature>
<dbReference type="Proteomes" id="UP000265520">
    <property type="component" value="Unassembled WGS sequence"/>
</dbReference>
<proteinExistence type="predicted"/>
<name>A0A392MC10_9FABA</name>
<evidence type="ECO:0000313" key="2">
    <source>
        <dbReference type="Proteomes" id="UP000265520"/>
    </source>
</evidence>
<sequence>AACKVERGKRALNWIYNSEFPSWIGIPQSRLVKTTPSNQTGMAVGNFMKEGLAIFSQKKKEDKISDKTAWQISHVLHCLICTLFQGNMPYSLDCLIC</sequence>
<evidence type="ECO:0000313" key="1">
    <source>
        <dbReference type="EMBL" id="MCH83794.1"/>
    </source>
</evidence>
<accession>A0A392MC10</accession>
<dbReference type="AlphaFoldDB" id="A0A392MC10"/>